<dbReference type="Proteomes" id="UP001152888">
    <property type="component" value="Unassembled WGS sequence"/>
</dbReference>
<dbReference type="EMBL" id="CAKOFQ010008579">
    <property type="protein sequence ID" value="CAH2014967.1"/>
    <property type="molecule type" value="Genomic_DNA"/>
</dbReference>
<name>A0A9P0M574_ACAOB</name>
<proteinExistence type="predicted"/>
<sequence>MSTYAILNGYSRQSNTRTDMHKIVHVFEYAPFTGHFSDWRMFQQDI</sequence>
<gene>
    <name evidence="1" type="ORF">ACAOBT_LOCUS30668</name>
    <name evidence="2" type="ORF">ACAOBT_LOCUS34421</name>
</gene>
<keyword evidence="3" id="KW-1185">Reference proteome</keyword>
<comment type="caution">
    <text evidence="1">The sequence shown here is derived from an EMBL/GenBank/DDBJ whole genome shotgun (WGS) entry which is preliminary data.</text>
</comment>
<accession>A0A9P0M574</accession>
<protein>
    <submittedName>
        <fullName evidence="1">Uncharacterized protein</fullName>
    </submittedName>
</protein>
<reference evidence="1" key="1">
    <citation type="submission" date="2022-03" db="EMBL/GenBank/DDBJ databases">
        <authorList>
            <person name="Sayadi A."/>
        </authorList>
    </citation>
    <scope>NUCLEOTIDE SEQUENCE</scope>
</reference>
<organism evidence="1 3">
    <name type="scientific">Acanthoscelides obtectus</name>
    <name type="common">Bean weevil</name>
    <name type="synonym">Bruchus obtectus</name>
    <dbReference type="NCBI Taxonomy" id="200917"/>
    <lineage>
        <taxon>Eukaryota</taxon>
        <taxon>Metazoa</taxon>
        <taxon>Ecdysozoa</taxon>
        <taxon>Arthropoda</taxon>
        <taxon>Hexapoda</taxon>
        <taxon>Insecta</taxon>
        <taxon>Pterygota</taxon>
        <taxon>Neoptera</taxon>
        <taxon>Endopterygota</taxon>
        <taxon>Coleoptera</taxon>
        <taxon>Polyphaga</taxon>
        <taxon>Cucujiformia</taxon>
        <taxon>Chrysomeloidea</taxon>
        <taxon>Chrysomelidae</taxon>
        <taxon>Bruchinae</taxon>
        <taxon>Bruchini</taxon>
        <taxon>Acanthoscelides</taxon>
    </lineage>
</organism>
<evidence type="ECO:0000313" key="3">
    <source>
        <dbReference type="Proteomes" id="UP001152888"/>
    </source>
</evidence>
<dbReference type="AlphaFoldDB" id="A0A9P0M574"/>
<evidence type="ECO:0000313" key="1">
    <source>
        <dbReference type="EMBL" id="CAH2009192.1"/>
    </source>
</evidence>
<dbReference type="EMBL" id="CAKOFQ010007863">
    <property type="protein sequence ID" value="CAH2009192.1"/>
    <property type="molecule type" value="Genomic_DNA"/>
</dbReference>
<evidence type="ECO:0000313" key="2">
    <source>
        <dbReference type="EMBL" id="CAH2014967.1"/>
    </source>
</evidence>